<keyword evidence="6" id="KW-1185">Reference proteome</keyword>
<comment type="caution">
    <text evidence="5">The sequence shown here is derived from an EMBL/GenBank/DDBJ whole genome shotgun (WGS) entry which is preliminary data.</text>
</comment>
<evidence type="ECO:0000256" key="1">
    <source>
        <dbReference type="ARBA" id="ARBA00022448"/>
    </source>
</evidence>
<dbReference type="PANTHER" id="PTHR42788:SF2">
    <property type="entry name" value="ABC TRANSPORTER ATP-BINDING PROTEIN"/>
    <property type="match status" value="1"/>
</dbReference>
<dbReference type="InterPro" id="IPR050166">
    <property type="entry name" value="ABC_transporter_ATP-bind"/>
</dbReference>
<dbReference type="Pfam" id="PF00005">
    <property type="entry name" value="ABC_tran"/>
    <property type="match status" value="1"/>
</dbReference>
<dbReference type="RefSeq" id="WP_377475060.1">
    <property type="nucleotide sequence ID" value="NZ_JBHLWN010000124.1"/>
</dbReference>
<dbReference type="GO" id="GO:0005524">
    <property type="term" value="F:ATP binding"/>
    <property type="evidence" value="ECO:0007669"/>
    <property type="project" value="UniProtKB-KW"/>
</dbReference>
<dbReference type="PROSITE" id="PS00211">
    <property type="entry name" value="ABC_TRANSPORTER_1"/>
    <property type="match status" value="1"/>
</dbReference>
<keyword evidence="1" id="KW-0813">Transport</keyword>
<accession>A0ABV6DVH1</accession>
<dbReference type="InterPro" id="IPR003593">
    <property type="entry name" value="AAA+_ATPase"/>
</dbReference>
<evidence type="ECO:0000313" key="5">
    <source>
        <dbReference type="EMBL" id="MFC0216660.1"/>
    </source>
</evidence>
<organism evidence="5 6">
    <name type="scientific">Paenibacillus chartarius</name>
    <dbReference type="NCBI Taxonomy" id="747481"/>
    <lineage>
        <taxon>Bacteria</taxon>
        <taxon>Bacillati</taxon>
        <taxon>Bacillota</taxon>
        <taxon>Bacilli</taxon>
        <taxon>Bacillales</taxon>
        <taxon>Paenibacillaceae</taxon>
        <taxon>Paenibacillus</taxon>
    </lineage>
</organism>
<keyword evidence="3 5" id="KW-0067">ATP-binding</keyword>
<dbReference type="SUPFAM" id="SSF52540">
    <property type="entry name" value="P-loop containing nucleoside triphosphate hydrolases"/>
    <property type="match status" value="1"/>
</dbReference>
<dbReference type="CDD" id="cd03293">
    <property type="entry name" value="ABC_NrtD_SsuB_transporters"/>
    <property type="match status" value="1"/>
</dbReference>
<dbReference type="SMART" id="SM00382">
    <property type="entry name" value="AAA"/>
    <property type="match status" value="1"/>
</dbReference>
<protein>
    <submittedName>
        <fullName evidence="5">ABC transporter ATP-binding protein</fullName>
    </submittedName>
</protein>
<dbReference type="Proteomes" id="UP001589776">
    <property type="component" value="Unassembled WGS sequence"/>
</dbReference>
<dbReference type="InterPro" id="IPR017871">
    <property type="entry name" value="ABC_transporter-like_CS"/>
</dbReference>
<evidence type="ECO:0000259" key="4">
    <source>
        <dbReference type="PROSITE" id="PS50893"/>
    </source>
</evidence>
<keyword evidence="2" id="KW-0547">Nucleotide-binding</keyword>
<dbReference type="InterPro" id="IPR027417">
    <property type="entry name" value="P-loop_NTPase"/>
</dbReference>
<dbReference type="EMBL" id="JBHLWN010000124">
    <property type="protein sequence ID" value="MFC0216660.1"/>
    <property type="molecule type" value="Genomic_DNA"/>
</dbReference>
<dbReference type="PROSITE" id="PS50893">
    <property type="entry name" value="ABC_TRANSPORTER_2"/>
    <property type="match status" value="1"/>
</dbReference>
<name>A0ABV6DVH1_9BACL</name>
<sequence>MLLDISDVHVSFPASRGTDREVKVLDGVSLHVGQGEFVAVLGPSGSGKTTLFRLAGGLLRPVRGSIRLNGADITGKPGHIGYMPQQPALLPWRTVLENSLLAAEIAGSERQTAERQAREWLQRAGLAGYEHAYPDELSGGMQQRVSFVRALLGPQLLLGLDEPFGALDAMTRLEMQLWLGDLWQESGRSVLLVTHSIEEALLLADRIYVLSAKPTRVIAEMEVPWERPRREELLADPAFARLKLQLYQAMRNQAGGG</sequence>
<evidence type="ECO:0000256" key="2">
    <source>
        <dbReference type="ARBA" id="ARBA00022741"/>
    </source>
</evidence>
<dbReference type="Gene3D" id="3.40.50.300">
    <property type="entry name" value="P-loop containing nucleotide triphosphate hydrolases"/>
    <property type="match status" value="1"/>
</dbReference>
<proteinExistence type="predicted"/>
<gene>
    <name evidence="5" type="ORF">ACFFK0_30125</name>
</gene>
<reference evidence="5 6" key="1">
    <citation type="submission" date="2024-09" db="EMBL/GenBank/DDBJ databases">
        <authorList>
            <person name="Sun Q."/>
            <person name="Mori K."/>
        </authorList>
    </citation>
    <scope>NUCLEOTIDE SEQUENCE [LARGE SCALE GENOMIC DNA]</scope>
    <source>
        <strain evidence="5 6">CCM 7759</strain>
    </source>
</reference>
<evidence type="ECO:0000313" key="6">
    <source>
        <dbReference type="Proteomes" id="UP001589776"/>
    </source>
</evidence>
<evidence type="ECO:0000256" key="3">
    <source>
        <dbReference type="ARBA" id="ARBA00022840"/>
    </source>
</evidence>
<dbReference type="InterPro" id="IPR003439">
    <property type="entry name" value="ABC_transporter-like_ATP-bd"/>
</dbReference>
<dbReference type="PANTHER" id="PTHR42788">
    <property type="entry name" value="TAURINE IMPORT ATP-BINDING PROTEIN-RELATED"/>
    <property type="match status" value="1"/>
</dbReference>
<feature type="domain" description="ABC transporter" evidence="4">
    <location>
        <begin position="3"/>
        <end position="237"/>
    </location>
</feature>